<dbReference type="Proteomes" id="UP000019478">
    <property type="component" value="Unassembled WGS sequence"/>
</dbReference>
<dbReference type="eggNOG" id="ENOG502RS6Z">
    <property type="taxonomic scope" value="Eukaryota"/>
</dbReference>
<evidence type="ECO:0000313" key="3">
    <source>
        <dbReference type="Proteomes" id="UP000019478"/>
    </source>
</evidence>
<dbReference type="PANTHER" id="PTHR33112:SF16">
    <property type="entry name" value="HETEROKARYON INCOMPATIBILITY DOMAIN-CONTAINING PROTEIN"/>
    <property type="match status" value="1"/>
</dbReference>
<dbReference type="OrthoDB" id="4159223at2759"/>
<dbReference type="GeneID" id="19169074"/>
<dbReference type="InterPro" id="IPR010730">
    <property type="entry name" value="HET"/>
</dbReference>
<dbReference type="HOGENOM" id="CLU_1124394_0_0_1"/>
<dbReference type="AlphaFoldDB" id="W9YPV5"/>
<keyword evidence="3" id="KW-1185">Reference proteome</keyword>
<name>W9YPV5_9EURO</name>
<reference evidence="2 3" key="1">
    <citation type="submission" date="2013-03" db="EMBL/GenBank/DDBJ databases">
        <title>The Genome Sequence of Capronia epimyces CBS 606.96.</title>
        <authorList>
            <consortium name="The Broad Institute Genomics Platform"/>
            <person name="Cuomo C."/>
            <person name="de Hoog S."/>
            <person name="Gorbushina A."/>
            <person name="Walker B."/>
            <person name="Young S.K."/>
            <person name="Zeng Q."/>
            <person name="Gargeya S."/>
            <person name="Fitzgerald M."/>
            <person name="Haas B."/>
            <person name="Abouelleil A."/>
            <person name="Allen A.W."/>
            <person name="Alvarado L."/>
            <person name="Arachchi H.M."/>
            <person name="Berlin A.M."/>
            <person name="Chapman S.B."/>
            <person name="Gainer-Dewar J."/>
            <person name="Goldberg J."/>
            <person name="Griggs A."/>
            <person name="Gujja S."/>
            <person name="Hansen M."/>
            <person name="Howarth C."/>
            <person name="Imamovic A."/>
            <person name="Ireland A."/>
            <person name="Larimer J."/>
            <person name="McCowan C."/>
            <person name="Murphy C."/>
            <person name="Pearson M."/>
            <person name="Poon T.W."/>
            <person name="Priest M."/>
            <person name="Roberts A."/>
            <person name="Saif S."/>
            <person name="Shea T."/>
            <person name="Sisk P."/>
            <person name="Sykes S."/>
            <person name="Wortman J."/>
            <person name="Nusbaum C."/>
            <person name="Birren B."/>
        </authorList>
    </citation>
    <scope>NUCLEOTIDE SEQUENCE [LARGE SCALE GENOMIC DNA]</scope>
    <source>
        <strain evidence="2 3">CBS 606.96</strain>
    </source>
</reference>
<dbReference type="PANTHER" id="PTHR33112">
    <property type="entry name" value="DOMAIN PROTEIN, PUTATIVE-RELATED"/>
    <property type="match status" value="1"/>
</dbReference>
<dbReference type="RefSeq" id="XP_007733274.1">
    <property type="nucleotide sequence ID" value="XM_007735084.1"/>
</dbReference>
<feature type="domain" description="Heterokaryon incompatibility" evidence="1">
    <location>
        <begin position="10"/>
        <end position="147"/>
    </location>
</feature>
<organism evidence="2 3">
    <name type="scientific">Capronia epimyces CBS 606.96</name>
    <dbReference type="NCBI Taxonomy" id="1182542"/>
    <lineage>
        <taxon>Eukaryota</taxon>
        <taxon>Fungi</taxon>
        <taxon>Dikarya</taxon>
        <taxon>Ascomycota</taxon>
        <taxon>Pezizomycotina</taxon>
        <taxon>Eurotiomycetes</taxon>
        <taxon>Chaetothyriomycetidae</taxon>
        <taxon>Chaetothyriales</taxon>
        <taxon>Herpotrichiellaceae</taxon>
        <taxon>Capronia</taxon>
    </lineage>
</organism>
<evidence type="ECO:0000313" key="2">
    <source>
        <dbReference type="EMBL" id="EXJ84289.1"/>
    </source>
</evidence>
<dbReference type="STRING" id="1182542.W9YPV5"/>
<comment type="caution">
    <text evidence="2">The sequence shown here is derived from an EMBL/GenBank/DDBJ whole genome shotgun (WGS) entry which is preliminary data.</text>
</comment>
<sequence>MPIPRPRLNYAALSYVWGDVPKKSFQVGQLLPQLPHTFEDAMVATQELGLQYLRVDYVCIDQHDNSSKQEQIEIMGIIYGGAYVTLVVPHGQSAAEGKGIPRVGESAAFVHQAHVSIGRGNKIVSRLPCLRIEMGSSPHAQRAWTFQKILLSRRQLIFTKHQVHFSCRKMMQCESRFENGRFDDEEGQPWTMQPPKHWMEHHVRKSQIGLVTAACVIDLEFTTIYFLPPPLYCRTCSLDLASSTSRV</sequence>
<dbReference type="EMBL" id="AMGY01000004">
    <property type="protein sequence ID" value="EXJ84289.1"/>
    <property type="molecule type" value="Genomic_DNA"/>
</dbReference>
<accession>W9YPV5</accession>
<protein>
    <recommendedName>
        <fullName evidence="1">Heterokaryon incompatibility domain-containing protein</fullName>
    </recommendedName>
</protein>
<evidence type="ECO:0000259" key="1">
    <source>
        <dbReference type="Pfam" id="PF06985"/>
    </source>
</evidence>
<gene>
    <name evidence="2" type="ORF">A1O3_04956</name>
</gene>
<dbReference type="Pfam" id="PF06985">
    <property type="entry name" value="HET"/>
    <property type="match status" value="1"/>
</dbReference>
<proteinExistence type="predicted"/>